<dbReference type="AlphaFoldDB" id="A0A1A7YIP7"/>
<accession>A0A1A7YIP7</accession>
<evidence type="ECO:0000256" key="1">
    <source>
        <dbReference type="SAM" id="MobiDB-lite"/>
    </source>
</evidence>
<evidence type="ECO:0000313" key="2">
    <source>
        <dbReference type="EMBL" id="SBP30019.1"/>
    </source>
</evidence>
<dbReference type="EMBL" id="HADX01007787">
    <property type="protein sequence ID" value="SBP30019.1"/>
    <property type="molecule type" value="Transcribed_RNA"/>
</dbReference>
<protein>
    <submittedName>
        <fullName evidence="2">Uncharacterized protein</fullName>
    </submittedName>
</protein>
<proteinExistence type="predicted"/>
<organism evidence="2">
    <name type="scientific">Iconisemion striatum</name>
    <dbReference type="NCBI Taxonomy" id="60296"/>
    <lineage>
        <taxon>Eukaryota</taxon>
        <taxon>Metazoa</taxon>
        <taxon>Chordata</taxon>
        <taxon>Craniata</taxon>
        <taxon>Vertebrata</taxon>
        <taxon>Euteleostomi</taxon>
        <taxon>Actinopterygii</taxon>
        <taxon>Neopterygii</taxon>
        <taxon>Teleostei</taxon>
        <taxon>Neoteleostei</taxon>
        <taxon>Acanthomorphata</taxon>
        <taxon>Ovalentaria</taxon>
        <taxon>Atherinomorphae</taxon>
        <taxon>Cyprinodontiformes</taxon>
        <taxon>Nothobranchiidae</taxon>
        <taxon>Iconisemion</taxon>
    </lineage>
</organism>
<reference evidence="2" key="1">
    <citation type="submission" date="2016-05" db="EMBL/GenBank/DDBJ databases">
        <authorList>
            <person name="Lavstsen T."/>
            <person name="Jespersen J.S."/>
        </authorList>
    </citation>
    <scope>NUCLEOTIDE SEQUENCE</scope>
    <source>
        <tissue evidence="2">Brain</tissue>
    </source>
</reference>
<name>A0A1A7YIP7_9TELE</name>
<gene>
    <name evidence="2" type="primary">Nfu_g_1_006926</name>
</gene>
<reference evidence="2" key="2">
    <citation type="submission" date="2016-06" db="EMBL/GenBank/DDBJ databases">
        <title>The genome of a short-lived fish provides insights into sex chromosome evolution and the genetic control of aging.</title>
        <authorList>
            <person name="Reichwald K."/>
            <person name="Felder M."/>
            <person name="Petzold A."/>
            <person name="Koch P."/>
            <person name="Groth M."/>
            <person name="Platzer M."/>
        </authorList>
    </citation>
    <scope>NUCLEOTIDE SEQUENCE</scope>
    <source>
        <tissue evidence="2">Brain</tissue>
    </source>
</reference>
<feature type="region of interest" description="Disordered" evidence="1">
    <location>
        <begin position="1"/>
        <end position="46"/>
    </location>
</feature>
<sequence length="107" mass="10682">MRGAASSGGFPIFGESGSSSSGSWSFGSPESSRANWSCSKSRSSDSEAIYLSRDEGSIYGHGLRGTSCRCSHSVECTCSQRGSSCSAGAKVITAVVVAAGGSSGSGH</sequence>
<feature type="compositionally biased region" description="Low complexity" evidence="1">
    <location>
        <begin position="7"/>
        <end position="32"/>
    </location>
</feature>